<keyword evidence="3" id="KW-1185">Reference proteome</keyword>
<protein>
    <submittedName>
        <fullName evidence="2">Cyclic 2,3-diphosphoglycerate synthase</fullName>
    </submittedName>
</protein>
<name>A0ABW3N1K0_9MICO</name>
<proteinExistence type="predicted"/>
<dbReference type="PANTHER" id="PTHR42869:SF1">
    <property type="entry name" value="SLL0572 PROTEIN"/>
    <property type="match status" value="1"/>
</dbReference>
<accession>A0ABW3N1K0</accession>
<dbReference type="SUPFAM" id="SSF52540">
    <property type="entry name" value="P-loop containing nucleoside triphosphate hydrolases"/>
    <property type="match status" value="1"/>
</dbReference>
<dbReference type="EMBL" id="JBHTKH010000010">
    <property type="protein sequence ID" value="MFD1055724.1"/>
    <property type="molecule type" value="Genomic_DNA"/>
</dbReference>
<evidence type="ECO:0000256" key="1">
    <source>
        <dbReference type="SAM" id="MobiDB-lite"/>
    </source>
</evidence>
<organism evidence="2 3">
    <name type="scientific">Terrabacter terrigena</name>
    <dbReference type="NCBI Taxonomy" id="574718"/>
    <lineage>
        <taxon>Bacteria</taxon>
        <taxon>Bacillati</taxon>
        <taxon>Actinomycetota</taxon>
        <taxon>Actinomycetes</taxon>
        <taxon>Micrococcales</taxon>
        <taxon>Intrasporangiaceae</taxon>
        <taxon>Terrabacter</taxon>
    </lineage>
</organism>
<evidence type="ECO:0000313" key="2">
    <source>
        <dbReference type="EMBL" id="MFD1055724.1"/>
    </source>
</evidence>
<dbReference type="RefSeq" id="WP_386053751.1">
    <property type="nucleotide sequence ID" value="NZ_JBHTKH010000010.1"/>
</dbReference>
<feature type="compositionally biased region" description="Low complexity" evidence="1">
    <location>
        <begin position="1"/>
        <end position="43"/>
    </location>
</feature>
<sequence>MRSSTDPSSTDPSSTDPSSTDPSSTDPSTDLTSADLSSTESTSAPRTRVVVLGAAGRDFHDFNVVFRDDPTHEVVAFTATQIPDIDGRHYPPELAGPFYPHGIPIVAESELTDIVAGERVDAVVFAYSDVRHEQVMHLASQAIAAGADFRLHGARHTMLRSTRPVVAVTAVRTGVGKSQTTRYLSRLLRDLGLRVVAVRHPMPYGDLAAQAVQRFATHADLDLHDCTIEEREEYEPHLDNGVVVYAGIDYERILREAEQEADVILWDGGNNDLPFFVPDLHLVLADPLRAGDEATHHPGEANVRMADVVVIAKCDSALQSDIEAVEASVRALNPTATVLRADSPVTVDDPSAVHGRRVIAVEDGPTLTHGSMSYGAGVVGARSAGAVAIVDPTPYAVGSIAATYVRYPNARGVLPAMGYGAAQIGDLEATIRAAVDAGECEAVVAGTPIDLTRVLSLPVPVVRARYELREVVPGGLAAAVRAALPAEVLERHTAAEGTTAPESSSATAARAPSVPAGSAP</sequence>
<dbReference type="PANTHER" id="PTHR42869">
    <property type="entry name" value="SLL0572 PROTEIN"/>
    <property type="match status" value="1"/>
</dbReference>
<dbReference type="Proteomes" id="UP001597046">
    <property type="component" value="Unassembled WGS sequence"/>
</dbReference>
<reference evidence="3" key="1">
    <citation type="journal article" date="2019" name="Int. J. Syst. Evol. Microbiol.">
        <title>The Global Catalogue of Microorganisms (GCM) 10K type strain sequencing project: providing services to taxonomists for standard genome sequencing and annotation.</title>
        <authorList>
            <consortium name="The Broad Institute Genomics Platform"/>
            <consortium name="The Broad Institute Genome Sequencing Center for Infectious Disease"/>
            <person name="Wu L."/>
            <person name="Ma J."/>
        </authorList>
    </citation>
    <scope>NUCLEOTIDE SEQUENCE [LARGE SCALE GENOMIC DNA]</scope>
    <source>
        <strain evidence="3">CCUG 57508</strain>
    </source>
</reference>
<feature type="region of interest" description="Disordered" evidence="1">
    <location>
        <begin position="1"/>
        <end position="45"/>
    </location>
</feature>
<feature type="region of interest" description="Disordered" evidence="1">
    <location>
        <begin position="493"/>
        <end position="520"/>
    </location>
</feature>
<comment type="caution">
    <text evidence="2">The sequence shown here is derived from an EMBL/GenBank/DDBJ whole genome shotgun (WGS) entry which is preliminary data.</text>
</comment>
<dbReference type="InterPro" id="IPR053199">
    <property type="entry name" value="cDPG_synthetase-like"/>
</dbReference>
<dbReference type="InterPro" id="IPR027417">
    <property type="entry name" value="P-loop_NTPase"/>
</dbReference>
<feature type="compositionally biased region" description="Low complexity" evidence="1">
    <location>
        <begin position="495"/>
        <end position="520"/>
    </location>
</feature>
<evidence type="ECO:0000313" key="3">
    <source>
        <dbReference type="Proteomes" id="UP001597046"/>
    </source>
</evidence>
<gene>
    <name evidence="2" type="ORF">ACFQ2V_15530</name>
</gene>
<dbReference type="Gene3D" id="3.40.50.300">
    <property type="entry name" value="P-loop containing nucleotide triphosphate hydrolases"/>
    <property type="match status" value="1"/>
</dbReference>